<dbReference type="Proteomes" id="UP001469553">
    <property type="component" value="Unassembled WGS sequence"/>
</dbReference>
<evidence type="ECO:0000313" key="1">
    <source>
        <dbReference type="EMBL" id="MEQ2306207.1"/>
    </source>
</evidence>
<name>A0ABV0ZIZ6_9TELE</name>
<keyword evidence="2" id="KW-1185">Reference proteome</keyword>
<protein>
    <submittedName>
        <fullName evidence="1">Uncharacterized protein</fullName>
    </submittedName>
</protein>
<organism evidence="1 2">
    <name type="scientific">Ameca splendens</name>
    <dbReference type="NCBI Taxonomy" id="208324"/>
    <lineage>
        <taxon>Eukaryota</taxon>
        <taxon>Metazoa</taxon>
        <taxon>Chordata</taxon>
        <taxon>Craniata</taxon>
        <taxon>Vertebrata</taxon>
        <taxon>Euteleostomi</taxon>
        <taxon>Actinopterygii</taxon>
        <taxon>Neopterygii</taxon>
        <taxon>Teleostei</taxon>
        <taxon>Neoteleostei</taxon>
        <taxon>Acanthomorphata</taxon>
        <taxon>Ovalentaria</taxon>
        <taxon>Atherinomorphae</taxon>
        <taxon>Cyprinodontiformes</taxon>
        <taxon>Goodeidae</taxon>
        <taxon>Ameca</taxon>
    </lineage>
</organism>
<gene>
    <name evidence="1" type="ORF">AMECASPLE_005771</name>
</gene>
<comment type="caution">
    <text evidence="1">The sequence shown here is derived from an EMBL/GenBank/DDBJ whole genome shotgun (WGS) entry which is preliminary data.</text>
</comment>
<reference evidence="1 2" key="1">
    <citation type="submission" date="2021-06" db="EMBL/GenBank/DDBJ databases">
        <authorList>
            <person name="Palmer J.M."/>
        </authorList>
    </citation>
    <scope>NUCLEOTIDE SEQUENCE [LARGE SCALE GENOMIC DNA]</scope>
    <source>
        <strain evidence="1 2">AS_MEX2019</strain>
        <tissue evidence="1">Muscle</tissue>
    </source>
</reference>
<accession>A0ABV0ZIZ6</accession>
<dbReference type="EMBL" id="JAHRIP010066102">
    <property type="protein sequence ID" value="MEQ2306207.1"/>
    <property type="molecule type" value="Genomic_DNA"/>
</dbReference>
<proteinExistence type="predicted"/>
<sequence>MTLCVVHPAEENIKVLAALAFVCRRLEDISVSIVQELLNCWRKAGEPNSPQKLTTSSDSALVLIGEERGAPLLTPRYQITKR</sequence>
<evidence type="ECO:0000313" key="2">
    <source>
        <dbReference type="Proteomes" id="UP001469553"/>
    </source>
</evidence>